<proteinExistence type="predicted"/>
<organism evidence="1 2">
    <name type="scientific">Lepraria finkii</name>
    <dbReference type="NCBI Taxonomy" id="1340010"/>
    <lineage>
        <taxon>Eukaryota</taxon>
        <taxon>Fungi</taxon>
        <taxon>Dikarya</taxon>
        <taxon>Ascomycota</taxon>
        <taxon>Pezizomycotina</taxon>
        <taxon>Lecanoromycetes</taxon>
        <taxon>OSLEUM clade</taxon>
        <taxon>Lecanoromycetidae</taxon>
        <taxon>Lecanorales</taxon>
        <taxon>Lecanorineae</taxon>
        <taxon>Stereocaulaceae</taxon>
        <taxon>Lepraria</taxon>
    </lineage>
</organism>
<keyword evidence="2" id="KW-1185">Reference proteome</keyword>
<evidence type="ECO:0000313" key="2">
    <source>
        <dbReference type="Proteomes" id="UP001590951"/>
    </source>
</evidence>
<dbReference type="Proteomes" id="UP001590951">
    <property type="component" value="Unassembled WGS sequence"/>
</dbReference>
<accession>A0ABR4AZP6</accession>
<dbReference type="EMBL" id="JBHFEH010000041">
    <property type="protein sequence ID" value="KAL2050950.1"/>
    <property type="molecule type" value="Genomic_DNA"/>
</dbReference>
<protein>
    <submittedName>
        <fullName evidence="1">Uncharacterized protein</fullName>
    </submittedName>
</protein>
<comment type="caution">
    <text evidence="1">The sequence shown here is derived from an EMBL/GenBank/DDBJ whole genome shotgun (WGS) entry which is preliminary data.</text>
</comment>
<evidence type="ECO:0000313" key="1">
    <source>
        <dbReference type="EMBL" id="KAL2050950.1"/>
    </source>
</evidence>
<name>A0ABR4AZP6_9LECA</name>
<gene>
    <name evidence="1" type="ORF">ABVK25_008848</name>
</gene>
<sequence>MSLLVVDPGFTNLVLMVGDTKEADIKIIKKDAASSWDRTTADCIIVKDGHKVLLGDSNVDTPSKGSLEDRGSEWWNASLPTIVGAATADNTGRPAQS</sequence>
<reference evidence="1 2" key="1">
    <citation type="submission" date="2024-09" db="EMBL/GenBank/DDBJ databases">
        <title>Rethinking Asexuality: The Enigmatic Case of Functional Sexual Genes in Lepraria (Stereocaulaceae).</title>
        <authorList>
            <person name="Doellman M."/>
            <person name="Sun Y."/>
            <person name="Barcenas-Pena A."/>
            <person name="Lumbsch H.T."/>
            <person name="Grewe F."/>
        </authorList>
    </citation>
    <scope>NUCLEOTIDE SEQUENCE [LARGE SCALE GENOMIC DNA]</scope>
    <source>
        <strain evidence="1 2">Grewe 0041</strain>
    </source>
</reference>